<proteinExistence type="predicted"/>
<dbReference type="InterPro" id="IPR008719">
    <property type="entry name" value="N2O_reductase_NosL"/>
</dbReference>
<sequence>MKKFLLVLLATGMMITSVQAEMKCGAGKCGKAMQHMNKPKKMMQMFQSVPKEKAILLQKGKAKAFCPECGMALAMFFKTNHAATANGKTKQYCSIHCLVEDMQKGTKLSNIKVVDTNTLKFVDATKAFYVVGSNKHGTMTRVSKYAFATKEDAEAFAKANGGEVTDFKGALQAAKADFAKDNQMIAKKQAMMAKKGAMIYEKMCQKTKKHFGTTAEAKAFIVENKLCKGLNGKQLQAVGLYLRKRK</sequence>
<evidence type="ECO:0008006" key="2">
    <source>
        <dbReference type="Google" id="ProtNLM"/>
    </source>
</evidence>
<reference evidence="1" key="1">
    <citation type="submission" date="2016-10" db="EMBL/GenBank/DDBJ databases">
        <authorList>
            <person name="de Groot N.N."/>
        </authorList>
    </citation>
    <scope>NUCLEOTIDE SEQUENCE</scope>
</reference>
<dbReference type="AlphaFoldDB" id="A0A1W1EAG5"/>
<dbReference type="EMBL" id="FPIB01000026">
    <property type="protein sequence ID" value="SFV90944.1"/>
    <property type="molecule type" value="Genomic_DNA"/>
</dbReference>
<accession>A0A1W1EAG5</accession>
<gene>
    <name evidence="1" type="ORF">MNB_SV-4-498</name>
</gene>
<dbReference type="PANTHER" id="PTHR41247:SF1">
    <property type="entry name" value="HTH-TYPE TRANSCRIPTIONAL REPRESSOR YCNK"/>
    <property type="match status" value="1"/>
</dbReference>
<protein>
    <recommendedName>
        <fullName evidence="2">NosL family protein</fullName>
    </recommendedName>
</protein>
<dbReference type="Pfam" id="PF05573">
    <property type="entry name" value="NosL"/>
    <property type="match status" value="1"/>
</dbReference>
<name>A0A1W1EAG5_9ZZZZ</name>
<dbReference type="SUPFAM" id="SSF160387">
    <property type="entry name" value="NosL/MerB-like"/>
    <property type="match status" value="1"/>
</dbReference>
<dbReference type="Gene3D" id="3.30.70.2050">
    <property type="match status" value="1"/>
</dbReference>
<dbReference type="PANTHER" id="PTHR41247">
    <property type="entry name" value="HTH-TYPE TRANSCRIPTIONAL REPRESSOR YCNK"/>
    <property type="match status" value="1"/>
</dbReference>
<evidence type="ECO:0000313" key="1">
    <source>
        <dbReference type="EMBL" id="SFV90944.1"/>
    </source>
</evidence>
<organism evidence="1">
    <name type="scientific">hydrothermal vent metagenome</name>
    <dbReference type="NCBI Taxonomy" id="652676"/>
    <lineage>
        <taxon>unclassified sequences</taxon>
        <taxon>metagenomes</taxon>
        <taxon>ecological metagenomes</taxon>
    </lineage>
</organism>